<reference evidence="1" key="1">
    <citation type="submission" date="2023-01" db="EMBL/GenBank/DDBJ databases">
        <authorList>
            <person name="Piombo E."/>
        </authorList>
    </citation>
    <scope>NUCLEOTIDE SEQUENCE</scope>
</reference>
<keyword evidence="2" id="KW-1185">Reference proteome</keyword>
<dbReference type="AlphaFoldDB" id="A0AA35M9W9"/>
<sequence length="218" mass="23254">MLKKKNPRHLGKLSGQVRNVLQPGRLRLELAQPVPRPAVAAVPQHRRALVLVAHLCQLGQQIKPGQVGDVVGGKVQQLAEEEHGVAVVVREGQLERRRGLVSGGEAGALGEFAAEHGLEDGRGDGEDLGGDNEVSRVPGALVDGRVHLALGLAGGRRGWDDEDEGVWGRAGNLEGDVPSGVDFYCFHGSVPLSLRRLILPSLLPGGYWGEKGEWHGGW</sequence>
<accession>A0AA35M9W9</accession>
<organism evidence="1 2">
    <name type="scientific">Clonostachys chloroleuca</name>
    <dbReference type="NCBI Taxonomy" id="1926264"/>
    <lineage>
        <taxon>Eukaryota</taxon>
        <taxon>Fungi</taxon>
        <taxon>Dikarya</taxon>
        <taxon>Ascomycota</taxon>
        <taxon>Pezizomycotina</taxon>
        <taxon>Sordariomycetes</taxon>
        <taxon>Hypocreomycetidae</taxon>
        <taxon>Hypocreales</taxon>
        <taxon>Bionectriaceae</taxon>
        <taxon>Clonostachys</taxon>
    </lineage>
</organism>
<proteinExistence type="predicted"/>
<comment type="caution">
    <text evidence="1">The sequence shown here is derived from an EMBL/GenBank/DDBJ whole genome shotgun (WGS) entry which is preliminary data.</text>
</comment>
<gene>
    <name evidence="1" type="ORF">CCHLO57077_00007330</name>
</gene>
<protein>
    <submittedName>
        <fullName evidence="1">Uncharacterized protein</fullName>
    </submittedName>
</protein>
<dbReference type="Proteomes" id="UP001160390">
    <property type="component" value="Unassembled WGS sequence"/>
</dbReference>
<evidence type="ECO:0000313" key="2">
    <source>
        <dbReference type="Proteomes" id="UP001160390"/>
    </source>
</evidence>
<name>A0AA35M9W9_9HYPO</name>
<dbReference type="EMBL" id="CABFNP030001239">
    <property type="protein sequence ID" value="CAI6092859.1"/>
    <property type="molecule type" value="Genomic_DNA"/>
</dbReference>
<evidence type="ECO:0000313" key="1">
    <source>
        <dbReference type="EMBL" id="CAI6092859.1"/>
    </source>
</evidence>